<organism evidence="1">
    <name type="scientific">Populus alba</name>
    <name type="common">White poplar</name>
    <dbReference type="NCBI Taxonomy" id="43335"/>
    <lineage>
        <taxon>Eukaryota</taxon>
        <taxon>Viridiplantae</taxon>
        <taxon>Streptophyta</taxon>
        <taxon>Embryophyta</taxon>
        <taxon>Tracheophyta</taxon>
        <taxon>Spermatophyta</taxon>
        <taxon>Magnoliopsida</taxon>
        <taxon>eudicotyledons</taxon>
        <taxon>Gunneridae</taxon>
        <taxon>Pentapetalae</taxon>
        <taxon>rosids</taxon>
        <taxon>fabids</taxon>
        <taxon>Malpighiales</taxon>
        <taxon>Salicaceae</taxon>
        <taxon>Saliceae</taxon>
        <taxon>Populus</taxon>
    </lineage>
</organism>
<sequence length="204" mass="23963">MWQLLRSLRYRQPRPAIRVPRQILGSQKRKIPNVEAGSMDGFRLYCSELDEMEAKLASWSFAFVFETFSNYSSFDSFVGESASWTFAPTLLPRCLEKLRKEFMHRLWIMVLEIQKKMDIFAHKVVIVEGNYLLLEDGAWKDVSSMFDEKWKASGCFKMAIHIPRSRANFSSKNRKRWQIGVQISKQQKPKITCGLRFHGYPVRL</sequence>
<gene>
    <name evidence="1" type="ORF">D5086_0000007980</name>
</gene>
<dbReference type="InterPro" id="IPR027417">
    <property type="entry name" value="P-loop_NTPase"/>
</dbReference>
<name>A0A4U5R4N8_POPAL</name>
<protein>
    <submittedName>
        <fullName evidence="1">Uncharacterized protein</fullName>
    </submittedName>
</protein>
<reference evidence="1" key="1">
    <citation type="submission" date="2018-10" db="EMBL/GenBank/DDBJ databases">
        <title>Population genomic analysis revealed the cold adaptation of white poplar.</title>
        <authorList>
            <person name="Liu Y.-J."/>
        </authorList>
    </citation>
    <scope>NUCLEOTIDE SEQUENCE [LARGE SCALE GENOMIC DNA]</scope>
    <source>
        <strain evidence="1">PAL-ZL1</strain>
    </source>
</reference>
<proteinExistence type="predicted"/>
<evidence type="ECO:0000313" key="1">
    <source>
        <dbReference type="EMBL" id="TKS17949.1"/>
    </source>
</evidence>
<comment type="caution">
    <text evidence="1">The sequence shown here is derived from an EMBL/GenBank/DDBJ whole genome shotgun (WGS) entry which is preliminary data.</text>
</comment>
<accession>A0A4U5R4N8</accession>
<dbReference type="AlphaFoldDB" id="A0A4U5R4N8"/>
<dbReference type="EMBL" id="RCHU01000016">
    <property type="protein sequence ID" value="TKS17949.1"/>
    <property type="molecule type" value="Genomic_DNA"/>
</dbReference>
<dbReference type="Gene3D" id="3.40.50.300">
    <property type="entry name" value="P-loop containing nucleotide triphosphate hydrolases"/>
    <property type="match status" value="1"/>
</dbReference>
<dbReference type="STRING" id="43335.A0A4U5R4N8"/>